<sequence>MPIKLSLDSLSHYSHEKHLELIANLAETISKKYMNFFTYNNCEITYTSSDLLPSFPSQTFIKNMSAILFVNLKSKEALLISGAVFSTQVTKGLGLVLSQPEWDIFPKQGDVGKLVIHAFSLYAQIIKTDSASSKFVQILSLLEFLAYPTEYKNFKDVKKIIARYVIKNTNTIEYQNLLKRFEELTGKKDADKKDIGLRTRIVHIGDRIENLVPTLKEREALFKELNEYVKCVINHMIEHSNLSMNEYSIEKEKLIRI</sequence>
<gene>
    <name evidence="1" type="ORF">COB67_05910</name>
</gene>
<protein>
    <recommendedName>
        <fullName evidence="3">Apea-like HEPN domain-containing protein</fullName>
    </recommendedName>
</protein>
<dbReference type="Proteomes" id="UP000218113">
    <property type="component" value="Unassembled WGS sequence"/>
</dbReference>
<evidence type="ECO:0008006" key="3">
    <source>
        <dbReference type="Google" id="ProtNLM"/>
    </source>
</evidence>
<comment type="caution">
    <text evidence="1">The sequence shown here is derived from an EMBL/GenBank/DDBJ whole genome shotgun (WGS) entry which is preliminary data.</text>
</comment>
<name>A0A2A4T5G6_9DELT</name>
<evidence type="ECO:0000313" key="2">
    <source>
        <dbReference type="Proteomes" id="UP000218113"/>
    </source>
</evidence>
<dbReference type="EMBL" id="NVSR01000029">
    <property type="protein sequence ID" value="PCI28644.1"/>
    <property type="molecule type" value="Genomic_DNA"/>
</dbReference>
<proteinExistence type="predicted"/>
<organism evidence="1 2">
    <name type="scientific">SAR324 cluster bacterium</name>
    <dbReference type="NCBI Taxonomy" id="2024889"/>
    <lineage>
        <taxon>Bacteria</taxon>
        <taxon>Deltaproteobacteria</taxon>
        <taxon>SAR324 cluster</taxon>
    </lineage>
</organism>
<evidence type="ECO:0000313" key="1">
    <source>
        <dbReference type="EMBL" id="PCI28644.1"/>
    </source>
</evidence>
<dbReference type="AlphaFoldDB" id="A0A2A4T5G6"/>
<reference evidence="2" key="1">
    <citation type="submission" date="2017-08" db="EMBL/GenBank/DDBJ databases">
        <title>A dynamic microbial community with high functional redundancy inhabits the cold, oxic subseafloor aquifer.</title>
        <authorList>
            <person name="Tully B.J."/>
            <person name="Wheat C.G."/>
            <person name="Glazer B.T."/>
            <person name="Huber J.A."/>
        </authorList>
    </citation>
    <scope>NUCLEOTIDE SEQUENCE [LARGE SCALE GENOMIC DNA]</scope>
</reference>
<accession>A0A2A4T5G6</accession>